<reference evidence="2 3" key="1">
    <citation type="journal article" date="2016" name="Front. Microbiol.">
        <title>Fuerstia marisgermanicae gen. nov., sp. nov., an Unusual Member of the Phylum Planctomycetes from the German Wadden Sea.</title>
        <authorList>
            <person name="Kohn T."/>
            <person name="Heuer A."/>
            <person name="Jogler M."/>
            <person name="Vollmers J."/>
            <person name="Boedeker C."/>
            <person name="Bunk B."/>
            <person name="Rast P."/>
            <person name="Borchert D."/>
            <person name="Glockner I."/>
            <person name="Freese H.M."/>
            <person name="Klenk H.P."/>
            <person name="Overmann J."/>
            <person name="Kaster A.K."/>
            <person name="Rohde M."/>
            <person name="Wiegand S."/>
            <person name="Jogler C."/>
        </authorList>
    </citation>
    <scope>NUCLEOTIDE SEQUENCE [LARGE SCALE GENOMIC DNA]</scope>
    <source>
        <strain evidence="2 3">NH11</strain>
    </source>
</reference>
<evidence type="ECO:0000313" key="2">
    <source>
        <dbReference type="EMBL" id="APZ96662.1"/>
    </source>
</evidence>
<dbReference type="AlphaFoldDB" id="A0A1P8WRI1"/>
<accession>A0A1P8WRI1</accession>
<dbReference type="OrthoDB" id="7056988at2"/>
<dbReference type="RefSeq" id="WP_077027644.1">
    <property type="nucleotide sequence ID" value="NZ_CP017641.1"/>
</dbReference>
<dbReference type="SUPFAM" id="SSF54001">
    <property type="entry name" value="Cysteine proteinases"/>
    <property type="match status" value="1"/>
</dbReference>
<proteinExistence type="predicted"/>
<sequence>MAKKYYDGAIAAGKDGLSCIVRKENNPPPVASWGTADDTLVRQGGHGICKGLATAWVIALLSGQKEAHEKGSFRKYFTEVLKFQGTYIKDFGQHMDGHVKQLKKMSADPGVRLLKKVTPKTLEMSDVPSGNWGAYVSVWKHDVAFGSYNNKYYVMDPNCGLIGFSNKWKFVAGAQSLVEGRRTRKNKGPDDTIGIWFYA</sequence>
<dbReference type="PROSITE" id="PS51278">
    <property type="entry name" value="GATASE_TYPE_2"/>
    <property type="match status" value="1"/>
</dbReference>
<feature type="domain" description="Glutamine amidotransferase type-2" evidence="1">
    <location>
        <begin position="159"/>
        <end position="199"/>
    </location>
</feature>
<keyword evidence="3" id="KW-1185">Reference proteome</keyword>
<dbReference type="InterPro" id="IPR017932">
    <property type="entry name" value="GATase_2_dom"/>
</dbReference>
<dbReference type="EMBL" id="CP017641">
    <property type="protein sequence ID" value="APZ96662.1"/>
    <property type="molecule type" value="Genomic_DNA"/>
</dbReference>
<name>A0A1P8WRI1_9PLAN</name>
<organism evidence="2 3">
    <name type="scientific">Fuerstiella marisgermanici</name>
    <dbReference type="NCBI Taxonomy" id="1891926"/>
    <lineage>
        <taxon>Bacteria</taxon>
        <taxon>Pseudomonadati</taxon>
        <taxon>Planctomycetota</taxon>
        <taxon>Planctomycetia</taxon>
        <taxon>Planctomycetales</taxon>
        <taxon>Planctomycetaceae</taxon>
        <taxon>Fuerstiella</taxon>
    </lineage>
</organism>
<gene>
    <name evidence="2" type="ORF">Fuma_06335</name>
</gene>
<dbReference type="KEGG" id="fmr:Fuma_06335"/>
<dbReference type="Proteomes" id="UP000187735">
    <property type="component" value="Chromosome"/>
</dbReference>
<dbReference type="InterPro" id="IPR038765">
    <property type="entry name" value="Papain-like_cys_pep_sf"/>
</dbReference>
<evidence type="ECO:0000259" key="1">
    <source>
        <dbReference type="PROSITE" id="PS51278"/>
    </source>
</evidence>
<evidence type="ECO:0000313" key="3">
    <source>
        <dbReference type="Proteomes" id="UP000187735"/>
    </source>
</evidence>
<protein>
    <recommendedName>
        <fullName evidence="1">Glutamine amidotransferase type-2 domain-containing protein</fullName>
    </recommendedName>
</protein>